<proteinExistence type="predicted"/>
<dbReference type="AlphaFoldDB" id="A0A7T4EHF0"/>
<evidence type="ECO:0000313" key="1">
    <source>
        <dbReference type="EMBL" id="QQB47440.1"/>
    </source>
</evidence>
<dbReference type="GeneID" id="92760708"/>
<protein>
    <recommendedName>
        <fullName evidence="3">DNA-binding domain-containing protein</fullName>
    </recommendedName>
</protein>
<dbReference type="EMBL" id="CP066007">
    <property type="protein sequence ID" value="QQB47440.1"/>
    <property type="molecule type" value="Genomic_DNA"/>
</dbReference>
<reference evidence="1 2" key="1">
    <citation type="submission" date="2020-12" db="EMBL/GenBank/DDBJ databases">
        <title>FDA dAtabase for Regulatory Grade micrObial Sequences (FDA-ARGOS): Supporting development and validation of Infectious Disease Dx tests.</title>
        <authorList>
            <person name="Sproer C."/>
            <person name="Gronow S."/>
            <person name="Severitt S."/>
            <person name="Schroder I."/>
            <person name="Tallon L."/>
            <person name="Sadzewicz L."/>
            <person name="Zhao X."/>
            <person name="Boylan J."/>
            <person name="Ott S."/>
            <person name="Bowen H."/>
            <person name="Vavikolanu K."/>
            <person name="Mehta A."/>
            <person name="Aluvathingal J."/>
            <person name="Nadendla S."/>
            <person name="Lowell S."/>
            <person name="Myers T."/>
            <person name="Yan Y."/>
            <person name="Sichtig H."/>
        </authorList>
    </citation>
    <scope>NUCLEOTIDE SEQUENCE [LARGE SCALE GENOMIC DNA]</scope>
    <source>
        <strain evidence="1 2">FDAARGOS_1053</strain>
    </source>
</reference>
<evidence type="ECO:0000313" key="2">
    <source>
        <dbReference type="Proteomes" id="UP000596145"/>
    </source>
</evidence>
<sequence length="514" mass="56201">METKLSMGQLEELVRIFLSWVGEEEPQVPEYVRDRMTIVAETQSTLFELGPSNIHDSDIADQVSAVVPMHANAGGGFIVVGADPATLEPLGTAIDSTWLKARLVRTVDAAVEMKKWVVCGVEILVVFVLPGVSPVSDERGMLVLPSGVVDRGQWWSDAESNEPASAVSAETMNIVRECVGECGDMSDEEVLAHIGAATHDGTLTNMGFYLLAPVGVPRFSLNSQWAEGGSTLEGLVNVEKRISELNKPVEWGVGDLQATSRPVPEQTVRDTLAYVLSMNKLNHPVEITWSSDNALTFEYMPREHTSREMLDLLRALGLANPRMQGRPKYPIDGRAMITLGLTPPRFDDTHLYLFGGEPDWNVVRFLRGIRPQRILENELVLRALDLFFQEPYVTAASLAAALSIDEGSALDVLIVLSVSGAGGSGIIRGHCHGWVLGDGARHLLGHRLAYLRPAKYDGLTGLRTFLDQYGTVNEDDLVALQGADAEEAEQILFEMELDGMLEEQTVGEYAVKAH</sequence>
<evidence type="ECO:0008006" key="3">
    <source>
        <dbReference type="Google" id="ProtNLM"/>
    </source>
</evidence>
<gene>
    <name evidence="1" type="ORF">I6I10_06025</name>
</gene>
<dbReference type="RefSeq" id="WP_084036708.1">
    <property type="nucleotide sequence ID" value="NZ_CP066007.1"/>
</dbReference>
<dbReference type="Gene3D" id="6.10.10.130">
    <property type="match status" value="1"/>
</dbReference>
<organism evidence="1 2">
    <name type="scientific">Corynebacterium glucuronolyticum</name>
    <dbReference type="NCBI Taxonomy" id="39791"/>
    <lineage>
        <taxon>Bacteria</taxon>
        <taxon>Bacillati</taxon>
        <taxon>Actinomycetota</taxon>
        <taxon>Actinomycetes</taxon>
        <taxon>Mycobacteriales</taxon>
        <taxon>Corynebacteriaceae</taxon>
        <taxon>Corynebacterium</taxon>
    </lineage>
</organism>
<dbReference type="Proteomes" id="UP000596145">
    <property type="component" value="Chromosome"/>
</dbReference>
<dbReference type="Gene3D" id="3.30.950.30">
    <property type="entry name" value="Schlafen, AAA domain"/>
    <property type="match status" value="1"/>
</dbReference>
<accession>A0A7T4EHF0</accession>
<dbReference type="InterPro" id="IPR038461">
    <property type="entry name" value="Schlafen_AlbA_2_dom_sf"/>
</dbReference>
<name>A0A7T4EHF0_9CORY</name>